<keyword evidence="1" id="KW-0472">Membrane</keyword>
<reference evidence="2" key="1">
    <citation type="journal article" date="2020" name="Nature">
        <title>Giant virus diversity and host interactions through global metagenomics.</title>
        <authorList>
            <person name="Schulz F."/>
            <person name="Roux S."/>
            <person name="Paez-Espino D."/>
            <person name="Jungbluth S."/>
            <person name="Walsh D.A."/>
            <person name="Denef V.J."/>
            <person name="McMahon K.D."/>
            <person name="Konstantinidis K.T."/>
            <person name="Eloe-Fadrosh E.A."/>
            <person name="Kyrpides N.C."/>
            <person name="Woyke T."/>
        </authorList>
    </citation>
    <scope>NUCLEOTIDE SEQUENCE</scope>
    <source>
        <strain evidence="2">GVMAG-M-3300023174-107</strain>
    </source>
</reference>
<evidence type="ECO:0000256" key="1">
    <source>
        <dbReference type="SAM" id="Phobius"/>
    </source>
</evidence>
<organism evidence="2">
    <name type="scientific">viral metagenome</name>
    <dbReference type="NCBI Taxonomy" id="1070528"/>
    <lineage>
        <taxon>unclassified sequences</taxon>
        <taxon>metagenomes</taxon>
        <taxon>organismal metagenomes</taxon>
    </lineage>
</organism>
<evidence type="ECO:0000313" key="2">
    <source>
        <dbReference type="EMBL" id="QHT10640.1"/>
    </source>
</evidence>
<keyword evidence="1" id="KW-0812">Transmembrane</keyword>
<feature type="transmembrane region" description="Helical" evidence="1">
    <location>
        <begin position="6"/>
        <end position="23"/>
    </location>
</feature>
<dbReference type="EMBL" id="MN739523">
    <property type="protein sequence ID" value="QHT10640.1"/>
    <property type="molecule type" value="Genomic_DNA"/>
</dbReference>
<name>A0A6C0D301_9ZZZZ</name>
<accession>A0A6C0D301</accession>
<proteinExistence type="predicted"/>
<dbReference type="AlphaFoldDB" id="A0A6C0D301"/>
<protein>
    <submittedName>
        <fullName evidence="2">Uncharacterized protein</fullName>
    </submittedName>
</protein>
<sequence>MFYIVISIIIIIILIVLFFNKKIEGFNNNIIGYIHVCQKGDWKRSFSMLIDSIKLSKLYENTNEIRIGIVNESGKLIEDEILNDTKFKIIYIGKDKEYERPTLLHMKNAKDHNNTLYYYLHTKGISHFNTEREEVVIKWINNMLDCNIVNWKKVVEKLQQNETYGCNYNNTHYSGNFWWATRKHIDKLPDYIKDYYTAPEDWVLMNKDNMYCDNNCGDNYIALYPDGFY</sequence>
<keyword evidence="1" id="KW-1133">Transmembrane helix</keyword>